<accession>A0AAN8I1X5</accession>
<feature type="compositionally biased region" description="Basic residues" evidence="1">
    <location>
        <begin position="480"/>
        <end position="495"/>
    </location>
</feature>
<feature type="compositionally biased region" description="Polar residues" evidence="1">
    <location>
        <begin position="1"/>
        <end position="36"/>
    </location>
</feature>
<protein>
    <submittedName>
        <fullName evidence="2">Uncharacterized protein</fullName>
    </submittedName>
</protein>
<comment type="caution">
    <text evidence="2">The sequence shown here is derived from an EMBL/GenBank/DDBJ whole genome shotgun (WGS) entry which is preliminary data.</text>
</comment>
<feature type="region of interest" description="Disordered" evidence="1">
    <location>
        <begin position="287"/>
        <end position="315"/>
    </location>
</feature>
<dbReference type="Proteomes" id="UP001316803">
    <property type="component" value="Unassembled WGS sequence"/>
</dbReference>
<proteinExistence type="predicted"/>
<gene>
    <name evidence="2" type="ORF">OHC33_008660</name>
</gene>
<organism evidence="2 3">
    <name type="scientific">Knufia fluminis</name>
    <dbReference type="NCBI Taxonomy" id="191047"/>
    <lineage>
        <taxon>Eukaryota</taxon>
        <taxon>Fungi</taxon>
        <taxon>Dikarya</taxon>
        <taxon>Ascomycota</taxon>
        <taxon>Pezizomycotina</taxon>
        <taxon>Eurotiomycetes</taxon>
        <taxon>Chaetothyriomycetidae</taxon>
        <taxon>Chaetothyriales</taxon>
        <taxon>Trichomeriaceae</taxon>
        <taxon>Knufia</taxon>
    </lineage>
</organism>
<evidence type="ECO:0000313" key="3">
    <source>
        <dbReference type="Proteomes" id="UP001316803"/>
    </source>
</evidence>
<feature type="region of interest" description="Disordered" evidence="1">
    <location>
        <begin position="1"/>
        <end position="56"/>
    </location>
</feature>
<feature type="region of interest" description="Disordered" evidence="1">
    <location>
        <begin position="448"/>
        <end position="555"/>
    </location>
</feature>
<feature type="region of interest" description="Disordered" evidence="1">
    <location>
        <begin position="202"/>
        <end position="255"/>
    </location>
</feature>
<dbReference type="EMBL" id="JAKLMC020000028">
    <property type="protein sequence ID" value="KAK5950192.1"/>
    <property type="molecule type" value="Genomic_DNA"/>
</dbReference>
<feature type="compositionally biased region" description="Polar residues" evidence="1">
    <location>
        <begin position="43"/>
        <end position="56"/>
    </location>
</feature>
<feature type="compositionally biased region" description="Low complexity" evidence="1">
    <location>
        <begin position="448"/>
        <end position="465"/>
    </location>
</feature>
<feature type="compositionally biased region" description="Low complexity" evidence="1">
    <location>
        <begin position="505"/>
        <end position="514"/>
    </location>
</feature>
<sequence length="555" mass="62085">MAFQQPTIQRRNTYQTQTAQSSHSAPLQQHQTSESQEWILFSPGSQAESSTQRTDITQTAGLSRASELGYLNSDARSLQPGSSVLDDDATEDAELDSLDDGLHAFREPALYTTGTHQTNGPLLPAHDGLGSFQASSAPVLEQLWQHEQYNTKRKHEGHHRRPSSVQRHLDTIDEFEAQANEEKRLRIEKWRIEQSQALIEEVEKETRRRTRSSSSYQTNIETSVDDIFGTTPKQSDYISPSQSKAAPAQEEPDNEPFWRRITRKFIRDIIGIDEPLLSVILGESLPGEATPRPSSPAPEATTTQPKDQEEDSLPDTTWRDNLLRRIAHELGVFPSQLTPHPGPFTSYTPYALDYAGMPVATPQRPAASQTQSDPIIPTASITPTLASSLGPNFPPTLRDDLHAESWGFEEEPSSLSADSSLNLRKEREYWERELDVKMVFRYLRDRFSSQQGEQPRSQQSQAQTQAFHKDSSAQRTAIIRQHHPLVNRAHRSPVRLRRDSRLSVRRPSSSCASESLKESRKASALRSGSSRNYWDIGGSVGSGSVIASGGMWGQA</sequence>
<feature type="compositionally biased region" description="Polar residues" evidence="1">
    <location>
        <begin position="231"/>
        <end position="244"/>
    </location>
</feature>
<evidence type="ECO:0000313" key="2">
    <source>
        <dbReference type="EMBL" id="KAK5950192.1"/>
    </source>
</evidence>
<dbReference type="AlphaFoldDB" id="A0AAN8I1X5"/>
<name>A0AAN8I1X5_9EURO</name>
<reference evidence="2 3" key="1">
    <citation type="submission" date="2022-12" db="EMBL/GenBank/DDBJ databases">
        <title>Genomic features and morphological characterization of a novel Knufia sp. strain isolated from spacecraft assembly facility.</title>
        <authorList>
            <person name="Teixeira M."/>
            <person name="Chander A.M."/>
            <person name="Stajich J.E."/>
            <person name="Venkateswaran K."/>
        </authorList>
    </citation>
    <scope>NUCLEOTIDE SEQUENCE [LARGE SCALE GENOMIC DNA]</scope>
    <source>
        <strain evidence="2 3">FJI-L2-BK-P2</strain>
    </source>
</reference>
<keyword evidence="3" id="KW-1185">Reference proteome</keyword>
<evidence type="ECO:0000256" key="1">
    <source>
        <dbReference type="SAM" id="MobiDB-lite"/>
    </source>
</evidence>